<evidence type="ECO:0000313" key="2">
    <source>
        <dbReference type="EMBL" id="PXF45918.1"/>
    </source>
</evidence>
<name>A0A2V3IUV1_9FLOR</name>
<gene>
    <name evidence="2" type="ORF">BWQ96_04353</name>
</gene>
<dbReference type="Proteomes" id="UP000247409">
    <property type="component" value="Unassembled WGS sequence"/>
</dbReference>
<comment type="caution">
    <text evidence="2">The sequence shown here is derived from an EMBL/GenBank/DDBJ whole genome shotgun (WGS) entry which is preliminary data.</text>
</comment>
<protein>
    <submittedName>
        <fullName evidence="2">Uncharacterized protein</fullName>
    </submittedName>
</protein>
<keyword evidence="3" id="KW-1185">Reference proteome</keyword>
<feature type="region of interest" description="Disordered" evidence="1">
    <location>
        <begin position="56"/>
        <end position="97"/>
    </location>
</feature>
<evidence type="ECO:0000256" key="1">
    <source>
        <dbReference type="SAM" id="MobiDB-lite"/>
    </source>
</evidence>
<proteinExistence type="predicted"/>
<accession>A0A2V3IUV1</accession>
<sequence>MVSKDVDFNENFIGWNQQHTSTAEEVDLAGVQHDDVVEDWQVKNVALEQDDQLAAGHVKNEEVPADAQGNLPYDPEVVTQYPAEPRRPTRTRQKPQRFSPDTVLAMLTGDTLRNCDDYNPLTVRDALWDTEARQWKAAMCDKMTHIETRSVWTLVQPQAY</sequence>
<organism evidence="2 3">
    <name type="scientific">Gracilariopsis chorda</name>
    <dbReference type="NCBI Taxonomy" id="448386"/>
    <lineage>
        <taxon>Eukaryota</taxon>
        <taxon>Rhodophyta</taxon>
        <taxon>Florideophyceae</taxon>
        <taxon>Rhodymeniophycidae</taxon>
        <taxon>Gracilariales</taxon>
        <taxon>Gracilariaceae</taxon>
        <taxon>Gracilariopsis</taxon>
    </lineage>
</organism>
<dbReference type="EMBL" id="NBIV01000050">
    <property type="protein sequence ID" value="PXF45918.1"/>
    <property type="molecule type" value="Genomic_DNA"/>
</dbReference>
<reference evidence="2 3" key="1">
    <citation type="journal article" date="2018" name="Mol. Biol. Evol.">
        <title>Analysis of the draft genome of the red seaweed Gracilariopsis chorda provides insights into genome size evolution in Rhodophyta.</title>
        <authorList>
            <person name="Lee J."/>
            <person name="Yang E.C."/>
            <person name="Graf L."/>
            <person name="Yang J.H."/>
            <person name="Qiu H."/>
            <person name="Zel Zion U."/>
            <person name="Chan C.X."/>
            <person name="Stephens T.G."/>
            <person name="Weber A.P.M."/>
            <person name="Boo G.H."/>
            <person name="Boo S.M."/>
            <person name="Kim K.M."/>
            <person name="Shin Y."/>
            <person name="Jung M."/>
            <person name="Lee S.J."/>
            <person name="Yim H.S."/>
            <person name="Lee J.H."/>
            <person name="Bhattacharya D."/>
            <person name="Yoon H.S."/>
        </authorList>
    </citation>
    <scope>NUCLEOTIDE SEQUENCE [LARGE SCALE GENOMIC DNA]</scope>
    <source>
        <strain evidence="2 3">SKKU-2015</strain>
        <tissue evidence="2">Whole body</tissue>
    </source>
</reference>
<dbReference type="AlphaFoldDB" id="A0A2V3IUV1"/>
<evidence type="ECO:0000313" key="3">
    <source>
        <dbReference type="Proteomes" id="UP000247409"/>
    </source>
</evidence>